<organism evidence="4 5">
    <name type="scientific">Digitaria exilis</name>
    <dbReference type="NCBI Taxonomy" id="1010633"/>
    <lineage>
        <taxon>Eukaryota</taxon>
        <taxon>Viridiplantae</taxon>
        <taxon>Streptophyta</taxon>
        <taxon>Embryophyta</taxon>
        <taxon>Tracheophyta</taxon>
        <taxon>Spermatophyta</taxon>
        <taxon>Magnoliopsida</taxon>
        <taxon>Liliopsida</taxon>
        <taxon>Poales</taxon>
        <taxon>Poaceae</taxon>
        <taxon>PACMAD clade</taxon>
        <taxon>Panicoideae</taxon>
        <taxon>Panicodae</taxon>
        <taxon>Paniceae</taxon>
        <taxon>Anthephorinae</taxon>
        <taxon>Digitaria</taxon>
    </lineage>
</organism>
<evidence type="ECO:0000313" key="4">
    <source>
        <dbReference type="EMBL" id="KAF8668055.1"/>
    </source>
</evidence>
<feature type="compositionally biased region" description="Acidic residues" evidence="1">
    <location>
        <begin position="545"/>
        <end position="556"/>
    </location>
</feature>
<feature type="compositionally biased region" description="Acidic residues" evidence="1">
    <location>
        <begin position="519"/>
        <end position="529"/>
    </location>
</feature>
<reference evidence="4" key="1">
    <citation type="submission" date="2020-07" db="EMBL/GenBank/DDBJ databases">
        <title>Genome sequence and genetic diversity analysis of an under-domesticated orphan crop, white fonio (Digitaria exilis).</title>
        <authorList>
            <person name="Bennetzen J.L."/>
            <person name="Chen S."/>
            <person name="Ma X."/>
            <person name="Wang X."/>
            <person name="Yssel A.E.J."/>
            <person name="Chaluvadi S.R."/>
            <person name="Johnson M."/>
            <person name="Gangashetty P."/>
            <person name="Hamidou F."/>
            <person name="Sanogo M.D."/>
            <person name="Zwaenepoel A."/>
            <person name="Wallace J."/>
            <person name="Van De Peer Y."/>
            <person name="Van Deynze A."/>
        </authorList>
    </citation>
    <scope>NUCLEOTIDE SEQUENCE</scope>
    <source>
        <tissue evidence="4">Leaves</tissue>
    </source>
</reference>
<dbReference type="EMBL" id="JACEFO010002287">
    <property type="protein sequence ID" value="KAF8668055.1"/>
    <property type="molecule type" value="Genomic_DNA"/>
</dbReference>
<keyword evidence="5" id="KW-1185">Reference proteome</keyword>
<dbReference type="InterPro" id="IPR003903">
    <property type="entry name" value="UIM_dom"/>
</dbReference>
<dbReference type="OrthoDB" id="695427at2759"/>
<dbReference type="PROSITE" id="PS50330">
    <property type="entry name" value="UIM"/>
    <property type="match status" value="1"/>
</dbReference>
<dbReference type="AlphaFoldDB" id="A0A835E9F3"/>
<dbReference type="PANTHER" id="PTHR46951">
    <property type="entry name" value="BED-TYPE DOMAIN-CONTAINING PROTEIN"/>
    <property type="match status" value="1"/>
</dbReference>
<feature type="domain" description="DUF659" evidence="2">
    <location>
        <begin position="284"/>
        <end position="344"/>
    </location>
</feature>
<evidence type="ECO:0000256" key="1">
    <source>
        <dbReference type="SAM" id="MobiDB-lite"/>
    </source>
</evidence>
<feature type="domain" description="HAT C-terminal dimerisation" evidence="3">
    <location>
        <begin position="348"/>
        <end position="411"/>
    </location>
</feature>
<dbReference type="InterPro" id="IPR007021">
    <property type="entry name" value="DUF659"/>
</dbReference>
<dbReference type="Pfam" id="PF04937">
    <property type="entry name" value="DUF659"/>
    <property type="match status" value="1"/>
</dbReference>
<gene>
    <name evidence="4" type="ORF">HU200_052460</name>
</gene>
<dbReference type="InterPro" id="IPR008906">
    <property type="entry name" value="HATC_C_dom"/>
</dbReference>
<dbReference type="SUPFAM" id="SSF53098">
    <property type="entry name" value="Ribonuclease H-like"/>
    <property type="match status" value="1"/>
</dbReference>
<proteinExistence type="predicted"/>
<evidence type="ECO:0008006" key="6">
    <source>
        <dbReference type="Google" id="ProtNLM"/>
    </source>
</evidence>
<evidence type="ECO:0000259" key="3">
    <source>
        <dbReference type="Pfam" id="PF05699"/>
    </source>
</evidence>
<evidence type="ECO:0000313" key="5">
    <source>
        <dbReference type="Proteomes" id="UP000636709"/>
    </source>
</evidence>
<dbReference type="Pfam" id="PF05699">
    <property type="entry name" value="Dimer_Tnp_hAT"/>
    <property type="match status" value="1"/>
</dbReference>
<sequence length="556" mass="61818">MTNVGASSSGTAAAGKGKGISIGAATKTARTQSTKTNTGVEVVCEDGKVVKLKGPTQYVWSHGEKYGNGFTCYYCETSIAGGGATRFRQHLGGVSGNVTTCDKVPPYISKLMADEVVKRTIRNKKNKDLQFYVQRELIEASKNYGMHGSTTIPPTEEAQIQMAMRESLREHALQHGSPMSIGNTSGSGAASCSANRQTTINRFYQSSPSSSKAPFDMDLARSRTQVQPRVDIMLTEGARDKLGLAWTKWFHANDIPGRKADCPYFQSAVKLSQDLGKGVYIPRGREIDGPLLDMNYDDVEAHLTEFKNDWDEYGVTIMCDSWTGPTMMSIINFMIFCNGWMFCNVIAADWWVQYGGDYPDLQYFAKRIVSQCMSSSGCERNWSTFALIHTKLRNRLSYDKLHKLVYVHFNLKLRIQQFESEMQSLQDMQSHHELDADPCSILMDCAMYDENNPIMDWLCNSRSESAPTLDEDVDSEPGEPNNPSEFVVEELGMDEDEVAAFKEDIFGKKSGKKRKQPSEEEDSANDSESDSMQRSPPYAESGDSSSDDGGDGEFDV</sequence>
<dbReference type="Proteomes" id="UP000636709">
    <property type="component" value="Unassembled WGS sequence"/>
</dbReference>
<protein>
    <recommendedName>
        <fullName evidence="6">BED-type domain-containing protein</fullName>
    </recommendedName>
</protein>
<feature type="region of interest" description="Disordered" evidence="1">
    <location>
        <begin position="465"/>
        <end position="556"/>
    </location>
</feature>
<accession>A0A835E9F3</accession>
<name>A0A835E9F3_9POAL</name>
<comment type="caution">
    <text evidence="4">The sequence shown here is derived from an EMBL/GenBank/DDBJ whole genome shotgun (WGS) entry which is preliminary data.</text>
</comment>
<dbReference type="InterPro" id="IPR012337">
    <property type="entry name" value="RNaseH-like_sf"/>
</dbReference>
<dbReference type="PANTHER" id="PTHR46951:SF2">
    <property type="entry name" value="BED-TYPE DOMAIN-CONTAINING PROTEIN"/>
    <property type="match status" value="1"/>
</dbReference>
<dbReference type="GO" id="GO:0046983">
    <property type="term" value="F:protein dimerization activity"/>
    <property type="evidence" value="ECO:0007669"/>
    <property type="project" value="InterPro"/>
</dbReference>
<evidence type="ECO:0000259" key="2">
    <source>
        <dbReference type="Pfam" id="PF04937"/>
    </source>
</evidence>
<feature type="compositionally biased region" description="Acidic residues" evidence="1">
    <location>
        <begin position="487"/>
        <end position="498"/>
    </location>
</feature>